<sequence>MKAWKTSLVILFSIFLIALAAFSYAQKETEVLAFNDRKTGELLAYLPINDQDHFQLKFTHSVHLSDVYEEYRVEDQKLYPEQLIYEDTAIGMPSNAGEGATFEMKDGKYYISNLTGSHDYIDLSIGQVKARHTLIFQGEQYMLKEYVGAGTVVRIQPVSLSRWKLLRGVNVLE</sequence>
<proteinExistence type="predicted"/>
<protein>
    <submittedName>
        <fullName evidence="1">DUF1850 domain-containing protein</fullName>
    </submittedName>
</protein>
<dbReference type="RefSeq" id="WP_386055633.1">
    <property type="nucleotide sequence ID" value="NZ_JBHTKL010000001.1"/>
</dbReference>
<reference evidence="2" key="1">
    <citation type="journal article" date="2019" name="Int. J. Syst. Evol. Microbiol.">
        <title>The Global Catalogue of Microorganisms (GCM) 10K type strain sequencing project: providing services to taxonomists for standard genome sequencing and annotation.</title>
        <authorList>
            <consortium name="The Broad Institute Genomics Platform"/>
            <consortium name="The Broad Institute Genome Sequencing Center for Infectious Disease"/>
            <person name="Wu L."/>
            <person name="Ma J."/>
        </authorList>
    </citation>
    <scope>NUCLEOTIDE SEQUENCE [LARGE SCALE GENOMIC DNA]</scope>
    <source>
        <strain evidence="2">CCUG 56607</strain>
    </source>
</reference>
<gene>
    <name evidence="1" type="ORF">ACFQ2J_00665</name>
</gene>
<evidence type="ECO:0000313" key="2">
    <source>
        <dbReference type="Proteomes" id="UP001596990"/>
    </source>
</evidence>
<organism evidence="1 2">
    <name type="scientific">Thalassobacillus hwangdonensis</name>
    <dbReference type="NCBI Taxonomy" id="546108"/>
    <lineage>
        <taxon>Bacteria</taxon>
        <taxon>Bacillati</taxon>
        <taxon>Bacillota</taxon>
        <taxon>Bacilli</taxon>
        <taxon>Bacillales</taxon>
        <taxon>Bacillaceae</taxon>
        <taxon>Thalassobacillus</taxon>
    </lineage>
</organism>
<keyword evidence="2" id="KW-1185">Reference proteome</keyword>
<dbReference type="Pfam" id="PF08905">
    <property type="entry name" value="DUF1850"/>
    <property type="match status" value="1"/>
</dbReference>
<accession>A0ABW3KZE7</accession>
<dbReference type="Proteomes" id="UP001596990">
    <property type="component" value="Unassembled WGS sequence"/>
</dbReference>
<name>A0ABW3KZE7_9BACI</name>
<evidence type="ECO:0000313" key="1">
    <source>
        <dbReference type="EMBL" id="MFD1017693.1"/>
    </source>
</evidence>
<dbReference type="EMBL" id="JBHTKL010000001">
    <property type="protein sequence ID" value="MFD1017693.1"/>
    <property type="molecule type" value="Genomic_DNA"/>
</dbReference>
<comment type="caution">
    <text evidence="1">The sequence shown here is derived from an EMBL/GenBank/DDBJ whole genome shotgun (WGS) entry which is preliminary data.</text>
</comment>
<dbReference type="InterPro" id="IPR015001">
    <property type="entry name" value="DUF1850"/>
</dbReference>